<dbReference type="GO" id="GO:0030655">
    <property type="term" value="P:beta-lactam antibiotic catabolic process"/>
    <property type="evidence" value="ECO:0007669"/>
    <property type="project" value="InterPro"/>
</dbReference>
<dbReference type="InterPro" id="IPR000871">
    <property type="entry name" value="Beta-lactam_class-A"/>
</dbReference>
<name>A0A0K8P904_9CHLR</name>
<accession>A0A0K8P904</accession>
<gene>
    <name evidence="2" type="ORF">ATC1_1140</name>
</gene>
<dbReference type="PANTHER" id="PTHR35333:SF3">
    <property type="entry name" value="BETA-LACTAMASE-TYPE TRANSPEPTIDASE FOLD CONTAINING PROTEIN"/>
    <property type="match status" value="1"/>
</dbReference>
<evidence type="ECO:0000259" key="1">
    <source>
        <dbReference type="Pfam" id="PF13354"/>
    </source>
</evidence>
<dbReference type="SUPFAM" id="SSF56601">
    <property type="entry name" value="beta-lactamase/transpeptidase-like"/>
    <property type="match status" value="1"/>
</dbReference>
<dbReference type="PANTHER" id="PTHR35333">
    <property type="entry name" value="BETA-LACTAMASE"/>
    <property type="match status" value="1"/>
</dbReference>
<dbReference type="Proteomes" id="UP000053370">
    <property type="component" value="Unassembled WGS sequence"/>
</dbReference>
<dbReference type="STRING" id="1678840.ATC1_1140"/>
<feature type="domain" description="Beta-lactamase class A catalytic" evidence="1">
    <location>
        <begin position="38"/>
        <end position="220"/>
    </location>
</feature>
<dbReference type="InterPro" id="IPR045155">
    <property type="entry name" value="Beta-lactam_cat"/>
</dbReference>
<keyword evidence="3" id="KW-1185">Reference proteome</keyword>
<dbReference type="OrthoDB" id="9775096at2"/>
<dbReference type="RefSeq" id="WP_062276819.1">
    <property type="nucleotide sequence ID" value="NZ_DF968179.1"/>
</dbReference>
<dbReference type="GO" id="GO:0008800">
    <property type="term" value="F:beta-lactamase activity"/>
    <property type="evidence" value="ECO:0007669"/>
    <property type="project" value="InterPro"/>
</dbReference>
<protein>
    <submittedName>
        <fullName evidence="2">Beta-lactamase enzyme family</fullName>
    </submittedName>
</protein>
<organism evidence="2">
    <name type="scientific">Flexilinea flocculi</name>
    <dbReference type="NCBI Taxonomy" id="1678840"/>
    <lineage>
        <taxon>Bacteria</taxon>
        <taxon>Bacillati</taxon>
        <taxon>Chloroflexota</taxon>
        <taxon>Anaerolineae</taxon>
        <taxon>Anaerolineales</taxon>
        <taxon>Anaerolineaceae</taxon>
        <taxon>Flexilinea</taxon>
    </lineage>
</organism>
<sequence>MDYQAIQSICNQLSDCEYVFYYSDSKISPVLLTNQPREHRFLTASVIKVPILYAWTLLERKGLVSSDAICDFADEPVVKGAGFSYLFRTRKLAYNDVLTMMIATSDNFCTNLIIQKLGMESINRIFREDLQLKDTHLGRKMMNAPDRLHDRDNWTTAEDMIHCFDLFETFSKDEKEFISQKLLVCESSKLFLRNIPGDSLDFFHKSGGLSNVINEWGFTDDRKIFLLTNEMKDHKKVFECFGKLGEGLLI</sequence>
<reference evidence="2" key="1">
    <citation type="journal article" date="2015" name="Genome Announc.">
        <title>Draft Genome Sequence of Anaerolineae Strain TC1, a Novel Isolate from a Methanogenic Wastewater Treatment System.</title>
        <authorList>
            <person name="Matsuura N."/>
            <person name="Tourlousse D.M."/>
            <person name="Sun L."/>
            <person name="Toyonaga M."/>
            <person name="Kuroda K."/>
            <person name="Ohashi A."/>
            <person name="Cruz R."/>
            <person name="Yamaguchi T."/>
            <person name="Sekiguchi Y."/>
        </authorList>
    </citation>
    <scope>NUCLEOTIDE SEQUENCE [LARGE SCALE GENOMIC DNA]</scope>
    <source>
        <strain evidence="2">TC1</strain>
    </source>
</reference>
<dbReference type="Gene3D" id="3.40.710.10">
    <property type="entry name" value="DD-peptidase/beta-lactamase superfamily"/>
    <property type="match status" value="1"/>
</dbReference>
<dbReference type="EMBL" id="DF968179">
    <property type="protein sequence ID" value="GAP39121.1"/>
    <property type="molecule type" value="Genomic_DNA"/>
</dbReference>
<evidence type="ECO:0000313" key="3">
    <source>
        <dbReference type="Proteomes" id="UP000053370"/>
    </source>
</evidence>
<dbReference type="AlphaFoldDB" id="A0A0K8P904"/>
<proteinExistence type="predicted"/>
<dbReference type="GO" id="GO:0046677">
    <property type="term" value="P:response to antibiotic"/>
    <property type="evidence" value="ECO:0007669"/>
    <property type="project" value="InterPro"/>
</dbReference>
<evidence type="ECO:0000313" key="2">
    <source>
        <dbReference type="EMBL" id="GAP39121.1"/>
    </source>
</evidence>
<dbReference type="Pfam" id="PF13354">
    <property type="entry name" value="Beta-lactamase2"/>
    <property type="match status" value="1"/>
</dbReference>
<dbReference type="InterPro" id="IPR012338">
    <property type="entry name" value="Beta-lactam/transpept-like"/>
</dbReference>